<dbReference type="AlphaFoldDB" id="A0A2H0UWJ4"/>
<reference evidence="3" key="1">
    <citation type="submission" date="2017-09" db="EMBL/GenBank/DDBJ databases">
        <title>Depth-based differentiation of microbial function through sediment-hosted aquifers and enrichment of novel symbionts in the deep terrestrial subsurface.</title>
        <authorList>
            <person name="Probst A.J."/>
            <person name="Ladd B."/>
            <person name="Jarett J.K."/>
            <person name="Geller-Mcgrath D.E."/>
            <person name="Sieber C.M.K."/>
            <person name="Emerson J.B."/>
            <person name="Anantharaman K."/>
            <person name="Thomas B.C."/>
            <person name="Malmstrom R."/>
            <person name="Stieglmeier M."/>
            <person name="Klingl A."/>
            <person name="Woyke T."/>
            <person name="Ryan C.M."/>
            <person name="Banfield J.F."/>
        </authorList>
    </citation>
    <scope>NUCLEOTIDE SEQUENCE [LARGE SCALE GENOMIC DNA]</scope>
</reference>
<feature type="domain" description="LysM" evidence="1">
    <location>
        <begin position="97"/>
        <end position="141"/>
    </location>
</feature>
<dbReference type="InterPro" id="IPR036779">
    <property type="entry name" value="LysM_dom_sf"/>
</dbReference>
<feature type="domain" description="LysM" evidence="1">
    <location>
        <begin position="47"/>
        <end position="91"/>
    </location>
</feature>
<dbReference type="Pfam" id="PF01551">
    <property type="entry name" value="Peptidase_M23"/>
    <property type="match status" value="1"/>
</dbReference>
<proteinExistence type="predicted"/>
<protein>
    <recommendedName>
        <fullName evidence="1">LysM domain-containing protein</fullName>
    </recommendedName>
</protein>
<dbReference type="EMBL" id="PFAU01000020">
    <property type="protein sequence ID" value="PIR91234.1"/>
    <property type="molecule type" value="Genomic_DNA"/>
</dbReference>
<gene>
    <name evidence="2" type="ORF">COU02_00835</name>
</gene>
<dbReference type="Gene3D" id="3.10.350.10">
    <property type="entry name" value="LysM domain"/>
    <property type="match status" value="2"/>
</dbReference>
<dbReference type="Gene3D" id="2.70.70.10">
    <property type="entry name" value="Glucose Permease (Domain IIA)"/>
    <property type="match status" value="1"/>
</dbReference>
<dbReference type="CDD" id="cd12797">
    <property type="entry name" value="M23_peptidase"/>
    <property type="match status" value="1"/>
</dbReference>
<dbReference type="InterPro" id="IPR018392">
    <property type="entry name" value="LysM"/>
</dbReference>
<dbReference type="PROSITE" id="PS51782">
    <property type="entry name" value="LYSM"/>
    <property type="match status" value="2"/>
</dbReference>
<name>A0A2H0UWJ4_9BACT</name>
<dbReference type="SMART" id="SM00257">
    <property type="entry name" value="LysM"/>
    <property type="match status" value="2"/>
</dbReference>
<organism evidence="2 3">
    <name type="scientific">bacterium (Candidatus Gribaldobacteria) CG10_big_fil_rev_8_21_14_0_10_37_46</name>
    <dbReference type="NCBI Taxonomy" id="2014276"/>
    <lineage>
        <taxon>Bacteria</taxon>
        <taxon>Candidatus Gribaldobacteria</taxon>
    </lineage>
</organism>
<evidence type="ECO:0000313" key="3">
    <source>
        <dbReference type="Proteomes" id="UP000230882"/>
    </source>
</evidence>
<sequence length="291" mass="31684">MAEANLALPSFNLNVIQGNGLEAIAPPFNISGKVLGSWGMEQEREIREYIVEAGDTLSSIVASFGISLNTLLWVNELNEKSTITPGQKLIILPVSGVLHIVRERDTLGELAEIYQARLEDIIEFNEIPDEGRIYTADALIIPGGKMPKTGMIDVKYIKVPLADSFFICPIPSPCRITQGLHWVNAVDFSNNKCGEPVFAAAGGIVQRTGYTSRGGNFVRISHANGVITYYGHLAEIAITPGEKVFQGRIIGYVGHTGYTIPADYRGCHLHFDVIFAENPFAGYKVGTCLGE</sequence>
<dbReference type="PANTHER" id="PTHR21666:SF270">
    <property type="entry name" value="MUREIN HYDROLASE ACTIVATOR ENVC"/>
    <property type="match status" value="1"/>
</dbReference>
<accession>A0A2H0UWJ4</accession>
<comment type="caution">
    <text evidence="2">The sequence shown here is derived from an EMBL/GenBank/DDBJ whole genome shotgun (WGS) entry which is preliminary data.</text>
</comment>
<dbReference type="CDD" id="cd00118">
    <property type="entry name" value="LysM"/>
    <property type="match status" value="2"/>
</dbReference>
<evidence type="ECO:0000259" key="1">
    <source>
        <dbReference type="PROSITE" id="PS51782"/>
    </source>
</evidence>
<dbReference type="InterPro" id="IPR050570">
    <property type="entry name" value="Cell_wall_metabolism_enzyme"/>
</dbReference>
<dbReference type="SUPFAM" id="SSF51261">
    <property type="entry name" value="Duplicated hybrid motif"/>
    <property type="match status" value="1"/>
</dbReference>
<dbReference type="InterPro" id="IPR016047">
    <property type="entry name" value="M23ase_b-sheet_dom"/>
</dbReference>
<dbReference type="PANTHER" id="PTHR21666">
    <property type="entry name" value="PEPTIDASE-RELATED"/>
    <property type="match status" value="1"/>
</dbReference>
<dbReference type="GO" id="GO:0004222">
    <property type="term" value="F:metalloendopeptidase activity"/>
    <property type="evidence" value="ECO:0007669"/>
    <property type="project" value="TreeGrafter"/>
</dbReference>
<evidence type="ECO:0000313" key="2">
    <source>
        <dbReference type="EMBL" id="PIR91234.1"/>
    </source>
</evidence>
<dbReference type="Pfam" id="PF01476">
    <property type="entry name" value="LysM"/>
    <property type="match status" value="2"/>
</dbReference>
<dbReference type="Proteomes" id="UP000230882">
    <property type="component" value="Unassembled WGS sequence"/>
</dbReference>
<dbReference type="InterPro" id="IPR011055">
    <property type="entry name" value="Dup_hybrid_motif"/>
</dbReference>